<dbReference type="AlphaFoldDB" id="A0A411ZN13"/>
<proteinExistence type="predicted"/>
<evidence type="ECO:0000313" key="1">
    <source>
        <dbReference type="EMBL" id="RGQ04236.1"/>
    </source>
</evidence>
<accession>A0A411ZN13</accession>
<name>A0A411ZN13_9FIRM</name>
<dbReference type="EMBL" id="QRST01000016">
    <property type="protein sequence ID" value="RGQ04236.1"/>
    <property type="molecule type" value="Genomic_DNA"/>
</dbReference>
<reference evidence="1 2" key="1">
    <citation type="submission" date="2018-08" db="EMBL/GenBank/DDBJ databases">
        <title>A genome reference for cultivated species of the human gut microbiota.</title>
        <authorList>
            <person name="Zou Y."/>
            <person name="Xue W."/>
            <person name="Luo G."/>
        </authorList>
    </citation>
    <scope>NUCLEOTIDE SEQUENCE [LARGE SCALE GENOMIC DNA]</scope>
    <source>
        <strain evidence="1 2">AF29-2</strain>
    </source>
</reference>
<gene>
    <name evidence="1" type="ORF">DWZ11_08280</name>
</gene>
<sequence length="577" mass="67220">MVKNIVLFIMSLYRDDSVEKEYTDDSNLFKANCKHTNETALKYIAWKLNQEQQQIDEIYAFISEQVRETSLDKFKELIQDEYYKDKIIDVPLYNNGEMKGSFKSISEMFDKLQDYKDKNPDDTVVIHVDMTGGLRHASMLMLALIRMLKYIGMELGLVLYVNFNTAKIENASDIMDMFTLLGGAEEFNSFGSVNQIQNYFDKLNSKKLRTSSSALELLLEEMRDFSEAIKVCTNYKDMTNVLSLLGEALSIYKRIIKLKANRLSEQELFFAKLILVIEKTYADILPKDNKPSSVPAIIKWCAKRDFLQAAITFYTEWIPVYLIENKLVIIKDASIEEECRKNKAWSNWQVNFFKNYRKEEIQTNTENIEINELTYNTIRILIDRGLSATKILGKIKGKNKIFDKFLEEIVKFIKQFDKASEKLRFNKKVDSLAKDNVIKYILKESMPKNHLGDFKSYLAKRVSREDGNLEAVILNAVKNVDKDKIIAYFGLKEDKKLTTGEKSKERKEVFKEMLEKNIIETRLPKERLLQFVEEYSNYVNDWRNQVSHANSLAASRESNFDIAQAIINSVNLIDEKF</sequence>
<comment type="caution">
    <text evidence="1">The sequence shown here is derived from an EMBL/GenBank/DDBJ whole genome shotgun (WGS) entry which is preliminary data.</text>
</comment>
<evidence type="ECO:0000313" key="2">
    <source>
        <dbReference type="Proteomes" id="UP000284662"/>
    </source>
</evidence>
<evidence type="ECO:0008006" key="3">
    <source>
        <dbReference type="Google" id="ProtNLM"/>
    </source>
</evidence>
<dbReference type="RefSeq" id="WP_117976772.1">
    <property type="nucleotide sequence ID" value="NZ_QRST01000016.1"/>
</dbReference>
<protein>
    <recommendedName>
        <fullName evidence="3">TIGR02221 family CRISPR-associated protein</fullName>
    </recommendedName>
</protein>
<organism evidence="1 2">
    <name type="scientific">Megamonas rupellensis</name>
    <dbReference type="NCBI Taxonomy" id="491921"/>
    <lineage>
        <taxon>Bacteria</taxon>
        <taxon>Bacillati</taxon>
        <taxon>Bacillota</taxon>
        <taxon>Negativicutes</taxon>
        <taxon>Selenomonadales</taxon>
        <taxon>Selenomonadaceae</taxon>
        <taxon>Megamonas</taxon>
    </lineage>
</organism>
<dbReference type="Proteomes" id="UP000284662">
    <property type="component" value="Unassembled WGS sequence"/>
</dbReference>